<sequence length="680" mass="73397">MASSILQLSPHQQQTDNSSSSASNHNHTQLHSEESSDPMNNNKVAYDLRRLKVYSSCLRCRTKKVKCDRKEPCSRCQKHNVECSYRELTSVQLDIRQFQRHLNNPKIRKDGAGIITSTATPVIASSSSSSSRISPSPASAATSSTITFSPAPSPPIIHYSIHNNSNNNNCPVDYSAEVIPPTTATSSNSTSPSSPSTGRSISPSFRKGKMTSESSSANSCIDAESCANLLLAVSAKNINSKTAATATTAIDRVRIHKIHRRKLSSKPTKPVPDCIFGNSSMCMELSDINDHVDKVQLSESSPSRPSPPISTSNPVSVSVSVTAPVSRRFSSDSDDIEDSNANVPIWRAQAVGKHTQTVHEQDMAETFGLAAYLKAKEMEISQDPGRAGQTIDYEKELERALAQRMPSSFSRPDRSRSRAQKNGQTAYSHATPYARPSYCQLSPSSPSSASARAGSPSNNNNSSVHAKQQPPPTAQCCCQIAAMQGQALGSCPYSNVSHGGYDSKSNSNSNPMLASPPASTRSATVEHDESTRIAYSPSYSPSYATRDTASFSESTTSSSSFALPQLKISSNWPSSTTKLPSMVTSPTSPCSPLMRMDLSSPRTELPPIRFPASAPVSIPVSASSEFEVGRDGEEPIQIDCKYNEPNVDAWDMIEKPISRTVPLTTKRGRSIKMEMGWILS</sequence>
<dbReference type="SMART" id="SM00066">
    <property type="entry name" value="GAL4"/>
    <property type="match status" value="1"/>
</dbReference>
<evidence type="ECO:0000313" key="3">
    <source>
        <dbReference type="EMBL" id="KAG0300869.1"/>
    </source>
</evidence>
<evidence type="ECO:0000256" key="1">
    <source>
        <dbReference type="SAM" id="MobiDB-lite"/>
    </source>
</evidence>
<accession>A0A9P6QXT0</accession>
<dbReference type="OrthoDB" id="3362851at2759"/>
<dbReference type="PROSITE" id="PS00463">
    <property type="entry name" value="ZN2_CY6_FUNGAL_1"/>
    <property type="match status" value="1"/>
</dbReference>
<evidence type="ECO:0000259" key="2">
    <source>
        <dbReference type="PROSITE" id="PS50048"/>
    </source>
</evidence>
<feature type="compositionally biased region" description="Low complexity" evidence="1">
    <location>
        <begin position="17"/>
        <end position="27"/>
    </location>
</feature>
<dbReference type="PROSITE" id="PS50048">
    <property type="entry name" value="ZN2_CY6_FUNGAL_2"/>
    <property type="match status" value="1"/>
</dbReference>
<feature type="region of interest" description="Disordered" evidence="1">
    <location>
        <begin position="124"/>
        <end position="146"/>
    </location>
</feature>
<feature type="region of interest" description="Disordered" evidence="1">
    <location>
        <begin position="295"/>
        <end position="317"/>
    </location>
</feature>
<feature type="region of interest" description="Disordered" evidence="1">
    <location>
        <begin position="500"/>
        <end position="531"/>
    </location>
</feature>
<comment type="caution">
    <text evidence="3">The sequence shown here is derived from an EMBL/GenBank/DDBJ whole genome shotgun (WGS) entry which is preliminary data.</text>
</comment>
<feature type="domain" description="Zn(2)-C6 fungal-type" evidence="2">
    <location>
        <begin position="56"/>
        <end position="85"/>
    </location>
</feature>
<dbReference type="GO" id="GO:0000981">
    <property type="term" value="F:DNA-binding transcription factor activity, RNA polymerase II-specific"/>
    <property type="evidence" value="ECO:0007669"/>
    <property type="project" value="InterPro"/>
</dbReference>
<gene>
    <name evidence="3" type="ORF">BGZ97_003057</name>
</gene>
<dbReference type="SUPFAM" id="SSF57701">
    <property type="entry name" value="Zn2/Cys6 DNA-binding domain"/>
    <property type="match status" value="1"/>
</dbReference>
<name>A0A9P6QXT0_9FUNG</name>
<protein>
    <recommendedName>
        <fullName evidence="2">Zn(2)-C6 fungal-type domain-containing protein</fullName>
    </recommendedName>
</protein>
<dbReference type="CDD" id="cd00067">
    <property type="entry name" value="GAL4"/>
    <property type="match status" value="1"/>
</dbReference>
<evidence type="ECO:0000313" key="4">
    <source>
        <dbReference type="Proteomes" id="UP000823405"/>
    </source>
</evidence>
<reference evidence="3" key="1">
    <citation type="journal article" date="2020" name="Fungal Divers.">
        <title>Resolving the Mortierellaceae phylogeny through synthesis of multi-gene phylogenetics and phylogenomics.</title>
        <authorList>
            <person name="Vandepol N."/>
            <person name="Liber J."/>
            <person name="Desiro A."/>
            <person name="Na H."/>
            <person name="Kennedy M."/>
            <person name="Barry K."/>
            <person name="Grigoriev I.V."/>
            <person name="Miller A.N."/>
            <person name="O'Donnell K."/>
            <person name="Stajich J.E."/>
            <person name="Bonito G."/>
        </authorList>
    </citation>
    <scope>NUCLEOTIDE SEQUENCE</scope>
    <source>
        <strain evidence="3">NVP60</strain>
    </source>
</reference>
<feature type="compositionally biased region" description="Low complexity" evidence="1">
    <location>
        <begin position="442"/>
        <end position="463"/>
    </location>
</feature>
<feature type="region of interest" description="Disordered" evidence="1">
    <location>
        <begin position="172"/>
        <end position="214"/>
    </location>
</feature>
<dbReference type="GO" id="GO:0008270">
    <property type="term" value="F:zinc ion binding"/>
    <property type="evidence" value="ECO:0007669"/>
    <property type="project" value="InterPro"/>
</dbReference>
<dbReference type="Gene3D" id="4.10.240.10">
    <property type="entry name" value="Zn(2)-C6 fungal-type DNA-binding domain"/>
    <property type="match status" value="1"/>
</dbReference>
<dbReference type="Proteomes" id="UP000823405">
    <property type="component" value="Unassembled WGS sequence"/>
</dbReference>
<dbReference type="Pfam" id="PF00172">
    <property type="entry name" value="Zn_clus"/>
    <property type="match status" value="1"/>
</dbReference>
<organism evidence="3 4">
    <name type="scientific">Linnemannia gamsii</name>
    <dbReference type="NCBI Taxonomy" id="64522"/>
    <lineage>
        <taxon>Eukaryota</taxon>
        <taxon>Fungi</taxon>
        <taxon>Fungi incertae sedis</taxon>
        <taxon>Mucoromycota</taxon>
        <taxon>Mortierellomycotina</taxon>
        <taxon>Mortierellomycetes</taxon>
        <taxon>Mortierellales</taxon>
        <taxon>Mortierellaceae</taxon>
        <taxon>Linnemannia</taxon>
    </lineage>
</organism>
<feature type="compositionally biased region" description="Polar residues" evidence="1">
    <location>
        <begin position="500"/>
        <end position="523"/>
    </location>
</feature>
<dbReference type="InterPro" id="IPR001138">
    <property type="entry name" value="Zn2Cys6_DnaBD"/>
</dbReference>
<feature type="compositionally biased region" description="Polar residues" evidence="1">
    <location>
        <begin position="1"/>
        <end position="16"/>
    </location>
</feature>
<feature type="compositionally biased region" description="Low complexity" evidence="1">
    <location>
        <begin position="180"/>
        <end position="204"/>
    </location>
</feature>
<feature type="region of interest" description="Disordered" evidence="1">
    <location>
        <begin position="403"/>
        <end position="471"/>
    </location>
</feature>
<dbReference type="AlphaFoldDB" id="A0A9P6QXT0"/>
<dbReference type="InterPro" id="IPR036864">
    <property type="entry name" value="Zn2-C6_fun-type_DNA-bd_sf"/>
</dbReference>
<feature type="compositionally biased region" description="Low complexity" evidence="1">
    <location>
        <begin position="298"/>
        <end position="317"/>
    </location>
</feature>
<keyword evidence="4" id="KW-1185">Reference proteome</keyword>
<proteinExistence type="predicted"/>
<feature type="region of interest" description="Disordered" evidence="1">
    <location>
        <begin position="1"/>
        <end position="41"/>
    </location>
</feature>
<dbReference type="EMBL" id="JAAAIN010001702">
    <property type="protein sequence ID" value="KAG0300869.1"/>
    <property type="molecule type" value="Genomic_DNA"/>
</dbReference>